<evidence type="ECO:0000256" key="4">
    <source>
        <dbReference type="ARBA" id="ARBA00022847"/>
    </source>
</evidence>
<dbReference type="AlphaFoldDB" id="A0A8B7MYM3"/>
<dbReference type="RefSeq" id="XP_018006363.2">
    <property type="nucleotide sequence ID" value="XM_018150874.2"/>
</dbReference>
<feature type="transmembrane region" description="Helical" evidence="7">
    <location>
        <begin position="58"/>
        <end position="79"/>
    </location>
</feature>
<evidence type="ECO:0000256" key="2">
    <source>
        <dbReference type="ARBA" id="ARBA00006528"/>
    </source>
</evidence>
<dbReference type="GO" id="GO:0008508">
    <property type="term" value="F:bile acid:sodium symporter activity"/>
    <property type="evidence" value="ECO:0007669"/>
    <property type="project" value="TreeGrafter"/>
</dbReference>
<feature type="transmembrane region" description="Helical" evidence="7">
    <location>
        <begin position="165"/>
        <end position="186"/>
    </location>
</feature>
<gene>
    <name evidence="9" type="primary">LOC108664306</name>
</gene>
<dbReference type="InterPro" id="IPR002657">
    <property type="entry name" value="BilAc:Na_symport/Acr3"/>
</dbReference>
<evidence type="ECO:0000313" key="9">
    <source>
        <dbReference type="RefSeq" id="XP_018006363.2"/>
    </source>
</evidence>
<name>A0A8B7MYM3_HYAAZ</name>
<feature type="transmembrane region" description="Helical" evidence="7">
    <location>
        <begin position="86"/>
        <end position="104"/>
    </location>
</feature>
<dbReference type="OrthoDB" id="203097at2759"/>
<dbReference type="Pfam" id="PF01758">
    <property type="entry name" value="SBF"/>
    <property type="match status" value="1"/>
</dbReference>
<dbReference type="InterPro" id="IPR038770">
    <property type="entry name" value="Na+/solute_symporter_sf"/>
</dbReference>
<dbReference type="InterPro" id="IPR004710">
    <property type="entry name" value="Bilac:Na_transpt"/>
</dbReference>
<comment type="subcellular location">
    <subcellularLocation>
        <location evidence="1">Membrane</location>
        <topology evidence="1">Multi-pass membrane protein</topology>
    </subcellularLocation>
</comment>
<evidence type="ECO:0000256" key="5">
    <source>
        <dbReference type="ARBA" id="ARBA00022989"/>
    </source>
</evidence>
<comment type="similarity">
    <text evidence="2">Belongs to the bile acid:sodium symporter (BASS) (TC 2.A.28) family.</text>
</comment>
<reference evidence="9" key="1">
    <citation type="submission" date="2025-08" db="UniProtKB">
        <authorList>
            <consortium name="RefSeq"/>
        </authorList>
    </citation>
    <scope>IDENTIFICATION</scope>
    <source>
        <tissue evidence="9">Whole organism</tissue>
    </source>
</reference>
<accession>A0A8B7MYM3</accession>
<evidence type="ECO:0000256" key="7">
    <source>
        <dbReference type="SAM" id="Phobius"/>
    </source>
</evidence>
<dbReference type="GeneID" id="108664306"/>
<dbReference type="GO" id="GO:0016020">
    <property type="term" value="C:membrane"/>
    <property type="evidence" value="ECO:0007669"/>
    <property type="project" value="UniProtKB-SubCell"/>
</dbReference>
<dbReference type="KEGG" id="hazt:108664306"/>
<dbReference type="OMA" id="MPKQVLY"/>
<keyword evidence="8" id="KW-1185">Reference proteome</keyword>
<sequence>MASNTANLMLGMGSATDWRIVISHAWPPVGILIGMAGQFIILPACGATLAWAFKLTPYEAMGVLMVSSCPSGSFSNFFTYWVDGDLALSIVMTTFSSILALGGMPLNLWMYSKIWLDVYDSSPIIIPYATIMKTLVLITAPVAVGMGIRHYRPRIASIVTKISSIIGWVGVITNTVIWGILYWSVFAAATPLLYACSFILPFLGFSLAYVFARLVCRTNKVCRTIGIETGSQNMAVALSVILMSFQDPKVKSSMIVFPTLYSTTMLIEMFTGIGLFHTWRRCRQKPDDEYLPGAHTATLVKSASGRRDPRSFTQSSSF</sequence>
<keyword evidence="5 7" id="KW-1133">Transmembrane helix</keyword>
<keyword evidence="4" id="KW-0769">Symport</keyword>
<dbReference type="Proteomes" id="UP000694843">
    <property type="component" value="Unplaced"/>
</dbReference>
<evidence type="ECO:0000256" key="6">
    <source>
        <dbReference type="ARBA" id="ARBA00023136"/>
    </source>
</evidence>
<keyword evidence="6 7" id="KW-0472">Membrane</keyword>
<dbReference type="PANTHER" id="PTHR10361:SF28">
    <property type="entry name" value="P3 PROTEIN-RELATED"/>
    <property type="match status" value="1"/>
</dbReference>
<dbReference type="Gene3D" id="1.20.1530.20">
    <property type="match status" value="1"/>
</dbReference>
<organism evidence="8 9">
    <name type="scientific">Hyalella azteca</name>
    <name type="common">Amphipod</name>
    <dbReference type="NCBI Taxonomy" id="294128"/>
    <lineage>
        <taxon>Eukaryota</taxon>
        <taxon>Metazoa</taxon>
        <taxon>Ecdysozoa</taxon>
        <taxon>Arthropoda</taxon>
        <taxon>Crustacea</taxon>
        <taxon>Multicrustacea</taxon>
        <taxon>Malacostraca</taxon>
        <taxon>Eumalacostraca</taxon>
        <taxon>Peracarida</taxon>
        <taxon>Amphipoda</taxon>
        <taxon>Senticaudata</taxon>
        <taxon>Talitrida</taxon>
        <taxon>Talitroidea</taxon>
        <taxon>Hyalellidae</taxon>
        <taxon>Hyalella</taxon>
    </lineage>
</organism>
<evidence type="ECO:0000256" key="1">
    <source>
        <dbReference type="ARBA" id="ARBA00004141"/>
    </source>
</evidence>
<feature type="transmembrane region" description="Helical" evidence="7">
    <location>
        <begin position="192"/>
        <end position="212"/>
    </location>
</feature>
<feature type="transmembrane region" description="Helical" evidence="7">
    <location>
        <begin position="124"/>
        <end position="144"/>
    </location>
</feature>
<proteinExistence type="inferred from homology"/>
<evidence type="ECO:0000256" key="3">
    <source>
        <dbReference type="ARBA" id="ARBA00022692"/>
    </source>
</evidence>
<keyword evidence="4" id="KW-0813">Transport</keyword>
<feature type="transmembrane region" description="Helical" evidence="7">
    <location>
        <begin position="255"/>
        <end position="276"/>
    </location>
</feature>
<evidence type="ECO:0000313" key="8">
    <source>
        <dbReference type="Proteomes" id="UP000694843"/>
    </source>
</evidence>
<feature type="transmembrane region" description="Helical" evidence="7">
    <location>
        <begin position="224"/>
        <end position="243"/>
    </location>
</feature>
<feature type="transmembrane region" description="Helical" evidence="7">
    <location>
        <begin position="29"/>
        <end position="52"/>
    </location>
</feature>
<dbReference type="PANTHER" id="PTHR10361">
    <property type="entry name" value="SODIUM-BILE ACID COTRANSPORTER"/>
    <property type="match status" value="1"/>
</dbReference>
<protein>
    <submittedName>
        <fullName evidence="9">Ileal sodium/bile acid cotransporter</fullName>
    </submittedName>
</protein>
<keyword evidence="3 7" id="KW-0812">Transmembrane</keyword>